<protein>
    <recommendedName>
        <fullName evidence="3">L-2-amino-thiazoline-4-carboxylic acid hydrolase-like protein</fullName>
    </recommendedName>
</protein>
<dbReference type="RefSeq" id="WP_123820345.1">
    <property type="nucleotide sequence ID" value="NZ_RKQG01000002.1"/>
</dbReference>
<dbReference type="EMBL" id="RKQG01000002">
    <property type="protein sequence ID" value="RPE28506.1"/>
    <property type="molecule type" value="Genomic_DNA"/>
</dbReference>
<evidence type="ECO:0000313" key="1">
    <source>
        <dbReference type="EMBL" id="RPE28506.1"/>
    </source>
</evidence>
<organism evidence="1 2">
    <name type="scientific">Kitasatospora cineracea</name>
    <dbReference type="NCBI Taxonomy" id="88074"/>
    <lineage>
        <taxon>Bacteria</taxon>
        <taxon>Bacillati</taxon>
        <taxon>Actinomycetota</taxon>
        <taxon>Actinomycetes</taxon>
        <taxon>Kitasatosporales</taxon>
        <taxon>Streptomycetaceae</taxon>
        <taxon>Kitasatospora</taxon>
    </lineage>
</organism>
<comment type="caution">
    <text evidence="1">The sequence shown here is derived from an EMBL/GenBank/DDBJ whole genome shotgun (WGS) entry which is preliminary data.</text>
</comment>
<name>A0A3N4R770_9ACTN</name>
<reference evidence="1 2" key="1">
    <citation type="submission" date="2018-11" db="EMBL/GenBank/DDBJ databases">
        <title>Sequencing the genomes of 1000 actinobacteria strains.</title>
        <authorList>
            <person name="Klenk H.-P."/>
        </authorList>
    </citation>
    <scope>NUCLEOTIDE SEQUENCE [LARGE SCALE GENOMIC DNA]</scope>
    <source>
        <strain evidence="1 2">DSM 44781</strain>
    </source>
</reference>
<sequence length="172" mass="19709">MSDGRDAPPAPPAHQFWWLHDARWYQGVLKRFGQDAANEINAEAIKFVARRAAMWYRRQSGTKFDEIPMKEFVELFGNVPPLMWTDDMYVADQVHLGEEEWESVVHFNYALKMLRAARALDGYECPCLEMRQGWFEGLGVSVCDSRVECLRTGGEACRFLAVRNGRSGNTAE</sequence>
<dbReference type="Proteomes" id="UP000266906">
    <property type="component" value="Unassembled WGS sequence"/>
</dbReference>
<evidence type="ECO:0000313" key="2">
    <source>
        <dbReference type="Proteomes" id="UP000266906"/>
    </source>
</evidence>
<gene>
    <name evidence="1" type="ORF">EDD38_5643</name>
</gene>
<proteinExistence type="predicted"/>
<accession>A0A3N4R770</accession>
<keyword evidence="2" id="KW-1185">Reference proteome</keyword>
<evidence type="ECO:0008006" key="3">
    <source>
        <dbReference type="Google" id="ProtNLM"/>
    </source>
</evidence>
<dbReference type="AlphaFoldDB" id="A0A3N4R770"/>